<dbReference type="CDD" id="cd18791">
    <property type="entry name" value="SF2_C_RHA"/>
    <property type="match status" value="1"/>
</dbReference>
<dbReference type="InterPro" id="IPR013689">
    <property type="entry name" value="RNA_helicase_ATP-dep_HrpB_C"/>
</dbReference>
<dbReference type="PROSITE" id="PS51192">
    <property type="entry name" value="HELICASE_ATP_BIND_1"/>
    <property type="match status" value="1"/>
</dbReference>
<dbReference type="RefSeq" id="WP_076398118.1">
    <property type="nucleotide sequence ID" value="NZ_FTOA01000001.1"/>
</dbReference>
<gene>
    <name evidence="8" type="ORF">SAMN05421779_101183</name>
</gene>
<keyword evidence="3 8" id="KW-0347">Helicase</keyword>
<evidence type="ECO:0000256" key="4">
    <source>
        <dbReference type="ARBA" id="ARBA00022840"/>
    </source>
</evidence>
<dbReference type="AlphaFoldDB" id="A0A1N7IIY6"/>
<dbReference type="SMART" id="SM00847">
    <property type="entry name" value="HA2"/>
    <property type="match status" value="1"/>
</dbReference>
<dbReference type="SUPFAM" id="SSF52540">
    <property type="entry name" value="P-loop containing nucleoside triphosphate hydrolases"/>
    <property type="match status" value="1"/>
</dbReference>
<dbReference type="InterPro" id="IPR010225">
    <property type="entry name" value="HrpB"/>
</dbReference>
<sequence length="842" mass="91170">MSERTLPFTTDLPIAEVLPTVRDALGSGFSAVLQAPPGAGKTTTVPLALLDAPWLAGQKIIMLEPRRLAARASAERMAALLGETVGQTVGYRVRQEAKVSAATRIEVVTEGILTRRLQHDPELAGVGLVIFDEFHERSLNADLGLALCLEVQTALRDDLRLLVMSATLDGAPVAALLGDAPLITSEGRMFPVETRFVAAPAIQRSGPPRLESRVAEVVQQALVQDSGSVLVFLPGEREIRRVQAALNGLPPDVAVLPLYGALPPAAQDAAIRPASAGTRKVVLATAIAETSLTIDGVRVVIDAGQARRLRFDPNSGMSRLVTTRVTRAEADQRRGRAGRREPGVCYRLWSDAEDRALLPFPPPEILEADLAPLALDLAAWGAEADSLPWLDAPPAGAMAQGRDLLTALGALDGHGRISDHGKEMARLPVHPRLAHMMLAAGSAVGAGSLVCELAALLTERDILRSRRDTDLRHRLRLLHHEPRDHAGDVDRGALERVRRLAKDWRRMTGQSPPDRSASVEDCGRLLALAYPDRIGRRRASGTYVLSGGRGAVLADDDPLLREEVLTVADLDGGGANGRIYLAAPLALADVEALYGNRISEDEVIGWNNRDQTVQARRQRRFGALVLKDDPLPAPDPSRLAEGLVQGIRQTGLHVLPWNKACEQFCARVQFLRTAEGPDSRWPDLSPAGLLDSLEHWLAPYLSGMSRLEHLRKLPLLEALHSTVTWDQQQRLNSEAPTHFVVPTGDAIPLDYSTGEVPVLAVRLQQMFGTTRHPSLAAGKVPLVVHLLSPAHRPVQITRDVPGFWSSSYPAVKADLKGRYPKHPWPDDPLTAPPTSRAKPRGS</sequence>
<dbReference type="Gene3D" id="3.40.50.300">
    <property type="entry name" value="P-loop containing nucleotide triphosphate hydrolases"/>
    <property type="match status" value="2"/>
</dbReference>
<dbReference type="Pfam" id="PF04408">
    <property type="entry name" value="WHD_HA2"/>
    <property type="match status" value="1"/>
</dbReference>
<dbReference type="EMBL" id="FTOA01000001">
    <property type="protein sequence ID" value="SIS37055.1"/>
    <property type="molecule type" value="Genomic_DNA"/>
</dbReference>
<keyword evidence="2" id="KW-0378">Hydrolase</keyword>
<proteinExistence type="predicted"/>
<dbReference type="Pfam" id="PF00270">
    <property type="entry name" value="DEAD"/>
    <property type="match status" value="1"/>
</dbReference>
<keyword evidence="9" id="KW-1185">Reference proteome</keyword>
<dbReference type="Pfam" id="PF00271">
    <property type="entry name" value="Helicase_C"/>
    <property type="match status" value="1"/>
</dbReference>
<keyword evidence="1" id="KW-0547">Nucleotide-binding</keyword>
<dbReference type="GO" id="GO:0004386">
    <property type="term" value="F:helicase activity"/>
    <property type="evidence" value="ECO:0007669"/>
    <property type="project" value="UniProtKB-KW"/>
</dbReference>
<dbReference type="InterPro" id="IPR049614">
    <property type="entry name" value="HrpB_DEXH"/>
</dbReference>
<evidence type="ECO:0000256" key="2">
    <source>
        <dbReference type="ARBA" id="ARBA00022801"/>
    </source>
</evidence>
<evidence type="ECO:0000259" key="7">
    <source>
        <dbReference type="PROSITE" id="PS51194"/>
    </source>
</evidence>
<dbReference type="GO" id="GO:0016787">
    <property type="term" value="F:hydrolase activity"/>
    <property type="evidence" value="ECO:0007669"/>
    <property type="project" value="UniProtKB-KW"/>
</dbReference>
<dbReference type="PANTHER" id="PTHR43519:SF1">
    <property type="entry name" value="ATP-DEPENDENT RNA HELICASE HRPB"/>
    <property type="match status" value="1"/>
</dbReference>
<evidence type="ECO:0000313" key="8">
    <source>
        <dbReference type="EMBL" id="SIS37055.1"/>
    </source>
</evidence>
<dbReference type="PANTHER" id="PTHR43519">
    <property type="entry name" value="ATP-DEPENDENT RNA HELICASE HRPB"/>
    <property type="match status" value="1"/>
</dbReference>
<dbReference type="InterPro" id="IPR007502">
    <property type="entry name" value="Helicase-assoc_dom"/>
</dbReference>
<dbReference type="InterPro" id="IPR027417">
    <property type="entry name" value="P-loop_NTPase"/>
</dbReference>
<dbReference type="GO" id="GO:0003676">
    <property type="term" value="F:nucleic acid binding"/>
    <property type="evidence" value="ECO:0007669"/>
    <property type="project" value="InterPro"/>
</dbReference>
<evidence type="ECO:0000256" key="5">
    <source>
        <dbReference type="SAM" id="MobiDB-lite"/>
    </source>
</evidence>
<dbReference type="Proteomes" id="UP000185678">
    <property type="component" value="Unassembled WGS sequence"/>
</dbReference>
<dbReference type="Pfam" id="PF08482">
    <property type="entry name" value="HrpB_C"/>
    <property type="match status" value="1"/>
</dbReference>
<dbReference type="CDD" id="cd17990">
    <property type="entry name" value="DEXHc_HrpB"/>
    <property type="match status" value="1"/>
</dbReference>
<dbReference type="STRING" id="80876.SAMN05421779_101183"/>
<name>A0A1N7IIY6_9PROT</name>
<evidence type="ECO:0000313" key="9">
    <source>
        <dbReference type="Proteomes" id="UP000185678"/>
    </source>
</evidence>
<dbReference type="InterPro" id="IPR014001">
    <property type="entry name" value="Helicase_ATP-bd"/>
</dbReference>
<keyword evidence="4" id="KW-0067">ATP-binding</keyword>
<dbReference type="SMART" id="SM00490">
    <property type="entry name" value="HELICc"/>
    <property type="match status" value="1"/>
</dbReference>
<dbReference type="Gene3D" id="1.20.120.1080">
    <property type="match status" value="1"/>
</dbReference>
<accession>A0A1N7IIY6</accession>
<dbReference type="FunFam" id="3.40.50.300:FF:002125">
    <property type="entry name" value="ATP-dependent helicase HrpB"/>
    <property type="match status" value="1"/>
</dbReference>
<dbReference type="InterPro" id="IPR001650">
    <property type="entry name" value="Helicase_C-like"/>
</dbReference>
<protein>
    <submittedName>
        <fullName evidence="8">ATP-dependent helicase HrpB</fullName>
    </submittedName>
</protein>
<dbReference type="InterPro" id="IPR048333">
    <property type="entry name" value="HA2_WH"/>
</dbReference>
<organism evidence="8 9">
    <name type="scientific">Insolitispirillum peregrinum</name>
    <dbReference type="NCBI Taxonomy" id="80876"/>
    <lineage>
        <taxon>Bacteria</taxon>
        <taxon>Pseudomonadati</taxon>
        <taxon>Pseudomonadota</taxon>
        <taxon>Alphaproteobacteria</taxon>
        <taxon>Rhodospirillales</taxon>
        <taxon>Novispirillaceae</taxon>
        <taxon>Insolitispirillum</taxon>
    </lineage>
</organism>
<feature type="domain" description="Helicase C-terminal" evidence="7">
    <location>
        <begin position="209"/>
        <end position="381"/>
    </location>
</feature>
<evidence type="ECO:0000256" key="3">
    <source>
        <dbReference type="ARBA" id="ARBA00022806"/>
    </source>
</evidence>
<dbReference type="NCBIfam" id="TIGR01970">
    <property type="entry name" value="DEAH_box_HrpB"/>
    <property type="match status" value="1"/>
</dbReference>
<dbReference type="OrthoDB" id="9805617at2"/>
<feature type="domain" description="Helicase ATP-binding" evidence="6">
    <location>
        <begin position="22"/>
        <end position="186"/>
    </location>
</feature>
<evidence type="ECO:0000259" key="6">
    <source>
        <dbReference type="PROSITE" id="PS51192"/>
    </source>
</evidence>
<dbReference type="PIRSF" id="PIRSF005496">
    <property type="entry name" value="ATP_hel_hrpB"/>
    <property type="match status" value="1"/>
</dbReference>
<evidence type="ECO:0000256" key="1">
    <source>
        <dbReference type="ARBA" id="ARBA00022741"/>
    </source>
</evidence>
<dbReference type="GO" id="GO:0005524">
    <property type="term" value="F:ATP binding"/>
    <property type="evidence" value="ECO:0007669"/>
    <property type="project" value="UniProtKB-KW"/>
</dbReference>
<dbReference type="InterPro" id="IPR056329">
    <property type="entry name" value="CON_HrpB"/>
</dbReference>
<dbReference type="InterPro" id="IPR011545">
    <property type="entry name" value="DEAD/DEAH_box_helicase_dom"/>
</dbReference>
<dbReference type="SMART" id="SM00487">
    <property type="entry name" value="DEXDc"/>
    <property type="match status" value="1"/>
</dbReference>
<feature type="region of interest" description="Disordered" evidence="5">
    <location>
        <begin position="816"/>
        <end position="842"/>
    </location>
</feature>
<dbReference type="PROSITE" id="PS51194">
    <property type="entry name" value="HELICASE_CTER"/>
    <property type="match status" value="1"/>
</dbReference>
<reference evidence="8 9" key="1">
    <citation type="submission" date="2017-01" db="EMBL/GenBank/DDBJ databases">
        <authorList>
            <person name="Mah S.A."/>
            <person name="Swanson W.J."/>
            <person name="Moy G.W."/>
            <person name="Vacquier V.D."/>
        </authorList>
    </citation>
    <scope>NUCLEOTIDE SEQUENCE [LARGE SCALE GENOMIC DNA]</scope>
    <source>
        <strain evidence="8 9">DSM 11589</strain>
    </source>
</reference>
<dbReference type="Pfam" id="PF24473">
    <property type="entry name" value="CON_HrpB"/>
    <property type="match status" value="1"/>
</dbReference>